<dbReference type="PANTHER" id="PTHR30353:SF0">
    <property type="entry name" value="TRANSMEMBRANE PROTEIN"/>
    <property type="match status" value="1"/>
</dbReference>
<accession>A0A4R6ILT6</accession>
<dbReference type="InterPro" id="IPR032818">
    <property type="entry name" value="DedA-like"/>
</dbReference>
<feature type="transmembrane region" description="Helical" evidence="7">
    <location>
        <begin position="61"/>
        <end position="82"/>
    </location>
</feature>
<evidence type="ECO:0000256" key="7">
    <source>
        <dbReference type="RuleBase" id="RU367016"/>
    </source>
</evidence>
<evidence type="ECO:0000313" key="9">
    <source>
        <dbReference type="EMBL" id="TDO23031.1"/>
    </source>
</evidence>
<name>A0A4R6ILT6_9SPHI</name>
<keyword evidence="10" id="KW-1185">Reference proteome</keyword>
<keyword evidence="4 7" id="KW-0812">Transmembrane</keyword>
<evidence type="ECO:0000256" key="2">
    <source>
        <dbReference type="ARBA" id="ARBA00010792"/>
    </source>
</evidence>
<gene>
    <name evidence="9" type="ORF">CLV32_2017</name>
</gene>
<feature type="transmembrane region" description="Helical" evidence="7">
    <location>
        <begin position="190"/>
        <end position="210"/>
    </location>
</feature>
<evidence type="ECO:0000256" key="6">
    <source>
        <dbReference type="ARBA" id="ARBA00023136"/>
    </source>
</evidence>
<dbReference type="Pfam" id="PF09335">
    <property type="entry name" value="VTT_dom"/>
    <property type="match status" value="1"/>
</dbReference>
<keyword evidence="3 7" id="KW-1003">Cell membrane</keyword>
<feature type="transmembrane region" description="Helical" evidence="7">
    <location>
        <begin position="222"/>
        <end position="240"/>
    </location>
</feature>
<dbReference type="AlphaFoldDB" id="A0A4R6ILT6"/>
<proteinExistence type="inferred from homology"/>
<comment type="similarity">
    <text evidence="2 7">Belongs to the DedA family.</text>
</comment>
<comment type="subcellular location">
    <subcellularLocation>
        <location evidence="1 7">Cell membrane</location>
        <topology evidence="1 7">Multi-pass membrane protein</topology>
    </subcellularLocation>
</comment>
<organism evidence="9 10">
    <name type="scientific">Pedobacter duraquae</name>
    <dbReference type="NCBI Taxonomy" id="425511"/>
    <lineage>
        <taxon>Bacteria</taxon>
        <taxon>Pseudomonadati</taxon>
        <taxon>Bacteroidota</taxon>
        <taxon>Sphingobacteriia</taxon>
        <taxon>Sphingobacteriales</taxon>
        <taxon>Sphingobacteriaceae</taxon>
        <taxon>Pedobacter</taxon>
    </lineage>
</organism>
<evidence type="ECO:0000256" key="3">
    <source>
        <dbReference type="ARBA" id="ARBA00022475"/>
    </source>
</evidence>
<dbReference type="Proteomes" id="UP000295499">
    <property type="component" value="Unassembled WGS sequence"/>
</dbReference>
<evidence type="ECO:0000259" key="8">
    <source>
        <dbReference type="Pfam" id="PF09335"/>
    </source>
</evidence>
<dbReference type="GO" id="GO:0005886">
    <property type="term" value="C:plasma membrane"/>
    <property type="evidence" value="ECO:0007669"/>
    <property type="project" value="UniProtKB-SubCell"/>
</dbReference>
<evidence type="ECO:0000256" key="5">
    <source>
        <dbReference type="ARBA" id="ARBA00022989"/>
    </source>
</evidence>
<protein>
    <submittedName>
        <fullName evidence="9">Membrane-associated protein</fullName>
    </submittedName>
</protein>
<comment type="caution">
    <text evidence="9">The sequence shown here is derived from an EMBL/GenBank/DDBJ whole genome shotgun (WGS) entry which is preliminary data.</text>
</comment>
<dbReference type="InterPro" id="IPR032816">
    <property type="entry name" value="VTT_dom"/>
</dbReference>
<evidence type="ECO:0000256" key="1">
    <source>
        <dbReference type="ARBA" id="ARBA00004651"/>
    </source>
</evidence>
<evidence type="ECO:0000313" key="10">
    <source>
        <dbReference type="Proteomes" id="UP000295499"/>
    </source>
</evidence>
<keyword evidence="5 7" id="KW-1133">Transmembrane helix</keyword>
<dbReference type="EMBL" id="SNWM01000002">
    <property type="protein sequence ID" value="TDO23031.1"/>
    <property type="molecule type" value="Genomic_DNA"/>
</dbReference>
<reference evidence="9 10" key="1">
    <citation type="submission" date="2019-03" db="EMBL/GenBank/DDBJ databases">
        <title>Genomic Encyclopedia of Archaeal and Bacterial Type Strains, Phase II (KMG-II): from individual species to whole genera.</title>
        <authorList>
            <person name="Goeker M."/>
        </authorList>
    </citation>
    <scope>NUCLEOTIDE SEQUENCE [LARGE SCALE GENOMIC DNA]</scope>
    <source>
        <strain evidence="9 10">DSM 19034</strain>
    </source>
</reference>
<feature type="transmembrane region" description="Helical" evidence="7">
    <location>
        <begin position="102"/>
        <end position="121"/>
    </location>
</feature>
<keyword evidence="6 7" id="KW-0472">Membrane</keyword>
<sequence length="252" mass="28484">MLSLKRLNQDKTIFIFIALYWPGFYTFEENTSNLEFLAQFLDFILHIDKHLETIISSYQTWTYLILFLIIFAETGFVVTPFLPGDSLLFAMGALIAGENTGLSIWIMLFILIIAAVTGNMLNYKLGSILGVAVFKPGNRILKLEYYNQSHMFFEKHGGKAIIFSRFLPIFRTIAPFVAGVAKMPFGRFSFFNIIGGVAWITSLLMAGYLLGQIPVVKKNFDIVIIVIAVVTFFPAIFAVVKSKFVKKKVTED</sequence>
<feature type="domain" description="VTT" evidence="8">
    <location>
        <begin position="82"/>
        <end position="208"/>
    </location>
</feature>
<dbReference type="PANTHER" id="PTHR30353">
    <property type="entry name" value="INNER MEMBRANE PROTEIN DEDA-RELATED"/>
    <property type="match status" value="1"/>
</dbReference>
<evidence type="ECO:0000256" key="4">
    <source>
        <dbReference type="ARBA" id="ARBA00022692"/>
    </source>
</evidence>